<dbReference type="EMBL" id="CAFZ01000103">
    <property type="protein sequence ID" value="CCA71023.1"/>
    <property type="molecule type" value="Genomic_DNA"/>
</dbReference>
<gene>
    <name evidence="2" type="ORF">PIIN_04957</name>
</gene>
<name>G4TI80_SERID</name>
<proteinExistence type="predicted"/>
<reference evidence="2 3" key="1">
    <citation type="journal article" date="2011" name="PLoS Pathog.">
        <title>Endophytic Life Strategies Decoded by Genome and Transcriptome Analyses of the Mutualistic Root Symbiont Piriformospora indica.</title>
        <authorList>
            <person name="Zuccaro A."/>
            <person name="Lahrmann U."/>
            <person name="Guldener U."/>
            <person name="Langen G."/>
            <person name="Pfiffi S."/>
            <person name="Biedenkopf D."/>
            <person name="Wong P."/>
            <person name="Samans B."/>
            <person name="Grimm C."/>
            <person name="Basiewicz M."/>
            <person name="Murat C."/>
            <person name="Martin F."/>
            <person name="Kogel K.H."/>
        </authorList>
    </citation>
    <scope>NUCLEOTIDE SEQUENCE [LARGE SCALE GENOMIC DNA]</scope>
    <source>
        <strain evidence="2 3">DSM 11827</strain>
    </source>
</reference>
<evidence type="ECO:0000313" key="2">
    <source>
        <dbReference type="EMBL" id="CCA71023.1"/>
    </source>
</evidence>
<dbReference type="Proteomes" id="UP000007148">
    <property type="component" value="Unassembled WGS sequence"/>
</dbReference>
<sequence>MSMRLLYFFNHYIPPALLIVANYQLSPFRHGLNNDVRLPLAKWNYSDLASCMYLNVFKAFPDFLQLSDVDLLRAHLPSHVWNVLLLVIALFGDNLTVKRLIYGAFIASYSISITSIAICVVSIHRRMGYYLDLNGVCSYSDSEIWFIIAMTSPILSEVIAGGLTIWKAFHHAYALWSSSSAPLLHSLLRDGIFFCVSIGSAYLASYILWAPMSIMSSRFYINIKSVATVDPFSPEYSLSLSPRKRITTGGTTFARVSRRTTTMTMGSLSHFSRTDIFSASDGTAWREPEVFDAHSIEER</sequence>
<protein>
    <submittedName>
        <fullName evidence="2">Uncharacterized protein</fullName>
    </submittedName>
</protein>
<feature type="transmembrane region" description="Helical" evidence="1">
    <location>
        <begin position="100"/>
        <end position="124"/>
    </location>
</feature>
<dbReference type="OrthoDB" id="3251775at2759"/>
<feature type="transmembrane region" description="Helical" evidence="1">
    <location>
        <begin position="187"/>
        <end position="209"/>
    </location>
</feature>
<keyword evidence="1" id="KW-0472">Membrane</keyword>
<keyword evidence="1" id="KW-1133">Transmembrane helix</keyword>
<keyword evidence="3" id="KW-1185">Reference proteome</keyword>
<dbReference type="HOGENOM" id="CLU_931018_0_0_1"/>
<evidence type="ECO:0000313" key="3">
    <source>
        <dbReference type="Proteomes" id="UP000007148"/>
    </source>
</evidence>
<dbReference type="InParanoid" id="G4TI80"/>
<feature type="transmembrane region" description="Helical" evidence="1">
    <location>
        <begin position="144"/>
        <end position="166"/>
    </location>
</feature>
<dbReference type="AlphaFoldDB" id="G4TI80"/>
<organism evidence="2 3">
    <name type="scientific">Serendipita indica (strain DSM 11827)</name>
    <name type="common">Root endophyte fungus</name>
    <name type="synonym">Piriformospora indica</name>
    <dbReference type="NCBI Taxonomy" id="1109443"/>
    <lineage>
        <taxon>Eukaryota</taxon>
        <taxon>Fungi</taxon>
        <taxon>Dikarya</taxon>
        <taxon>Basidiomycota</taxon>
        <taxon>Agaricomycotina</taxon>
        <taxon>Agaricomycetes</taxon>
        <taxon>Sebacinales</taxon>
        <taxon>Serendipitaceae</taxon>
        <taxon>Serendipita</taxon>
    </lineage>
</organism>
<keyword evidence="1" id="KW-0812">Transmembrane</keyword>
<accession>G4TI80</accession>
<evidence type="ECO:0000256" key="1">
    <source>
        <dbReference type="SAM" id="Phobius"/>
    </source>
</evidence>
<comment type="caution">
    <text evidence="2">The sequence shown here is derived from an EMBL/GenBank/DDBJ whole genome shotgun (WGS) entry which is preliminary data.</text>
</comment>